<feature type="transmembrane region" description="Helical" evidence="1">
    <location>
        <begin position="65"/>
        <end position="91"/>
    </location>
</feature>
<gene>
    <name evidence="2" type="ORF">MsAg5_13210</name>
</gene>
<comment type="caution">
    <text evidence="2">The sequence shown here is derived from an EMBL/GenBank/DDBJ whole genome shotgun (WGS) entry which is preliminary data.</text>
</comment>
<dbReference type="Proteomes" id="UP001271789">
    <property type="component" value="Unassembled WGS sequence"/>
</dbReference>
<keyword evidence="3" id="KW-1185">Reference proteome</keyword>
<keyword evidence="1" id="KW-0812">Transmembrane</keyword>
<keyword evidence="1" id="KW-1133">Transmembrane helix</keyword>
<dbReference type="EMBL" id="JAWDKD010000019">
    <property type="protein sequence ID" value="MDV0447431.1"/>
    <property type="molecule type" value="Genomic_DNA"/>
</dbReference>
<feature type="transmembrane region" description="Helical" evidence="1">
    <location>
        <begin position="103"/>
        <end position="126"/>
    </location>
</feature>
<proteinExistence type="predicted"/>
<evidence type="ECO:0000313" key="3">
    <source>
        <dbReference type="Proteomes" id="UP001271789"/>
    </source>
</evidence>
<name>A0AAE4SDE3_9EURY</name>
<protein>
    <submittedName>
        <fullName evidence="2">Uncharacterized protein</fullName>
    </submittedName>
</protein>
<sequence>MKAVKLALIVALFTAGTGAVDALAAATGENWFVPAELDLPQNDWQSLAGEIDRQNSGLFDSVFSILYYAYLIATIVWGALKGILFIGAVLAQIFYYEVNGVNIAAFFCYAINAVVWIIYIIGFYQLRHGDSIKHYW</sequence>
<accession>A0AAE4SDE3</accession>
<dbReference type="AlphaFoldDB" id="A0AAE4SDE3"/>
<evidence type="ECO:0000313" key="2">
    <source>
        <dbReference type="EMBL" id="MDV0447431.1"/>
    </source>
</evidence>
<evidence type="ECO:0000256" key="1">
    <source>
        <dbReference type="SAM" id="Phobius"/>
    </source>
</evidence>
<organism evidence="2 3">
    <name type="scientific">Methanolapillus africanus</name>
    <dbReference type="NCBI Taxonomy" id="3028297"/>
    <lineage>
        <taxon>Archaea</taxon>
        <taxon>Methanobacteriati</taxon>
        <taxon>Methanobacteriota</taxon>
        <taxon>Stenosarchaea group</taxon>
        <taxon>Methanomicrobia</taxon>
        <taxon>Methanosarcinales</taxon>
        <taxon>Methanosarcinaceae</taxon>
        <taxon>Methanolapillus</taxon>
    </lineage>
</organism>
<keyword evidence="1" id="KW-0472">Membrane</keyword>
<dbReference type="RefSeq" id="WP_338099869.1">
    <property type="nucleotide sequence ID" value="NZ_JAWDKD010000019.1"/>
</dbReference>
<reference evidence="2" key="1">
    <citation type="submission" date="2023-06" db="EMBL/GenBank/DDBJ databases">
        <title>Genome sequence of Methanosarcinaceae archaeon Ag5.</title>
        <authorList>
            <person name="Protasov E."/>
            <person name="Platt K."/>
            <person name="Poehlein A."/>
            <person name="Daniel R."/>
            <person name="Brune A."/>
        </authorList>
    </citation>
    <scope>NUCLEOTIDE SEQUENCE</scope>
    <source>
        <strain evidence="2">Ag5</strain>
    </source>
</reference>